<keyword evidence="2" id="KW-1185">Reference proteome</keyword>
<proteinExistence type="predicted"/>
<dbReference type="Proteomes" id="UP000070255">
    <property type="component" value="Unassembled WGS sequence"/>
</dbReference>
<comment type="caution">
    <text evidence="1">The sequence shown here is derived from an EMBL/GenBank/DDBJ whole genome shotgun (WGS) entry which is preliminary data.</text>
</comment>
<sequence length="89" mass="10219">MQFNTEADMSEHMVVDENGYLCFCEAYEEASGVWRALVRFERKSDHTAMKSHIASMRHTIVEKFATHHEAMEAAKAYARYKASQDDTGL</sequence>
<gene>
    <name evidence="1" type="ORF">WS72_11625</name>
</gene>
<dbReference type="EMBL" id="LNJQ01000001">
    <property type="protein sequence ID" value="KWZ43444.1"/>
    <property type="molecule type" value="Genomic_DNA"/>
</dbReference>
<evidence type="ECO:0000313" key="2">
    <source>
        <dbReference type="Proteomes" id="UP000070255"/>
    </source>
</evidence>
<organism evidence="1 2">
    <name type="scientific">Burkholderia savannae</name>
    <dbReference type="NCBI Taxonomy" id="1637837"/>
    <lineage>
        <taxon>Bacteria</taxon>
        <taxon>Pseudomonadati</taxon>
        <taxon>Pseudomonadota</taxon>
        <taxon>Betaproteobacteria</taxon>
        <taxon>Burkholderiales</taxon>
        <taxon>Burkholderiaceae</taxon>
        <taxon>Burkholderia</taxon>
        <taxon>pseudomallei group</taxon>
    </lineage>
</organism>
<protein>
    <submittedName>
        <fullName evidence="1">Uncharacterized protein</fullName>
    </submittedName>
</protein>
<evidence type="ECO:0000313" key="1">
    <source>
        <dbReference type="EMBL" id="KWZ43444.1"/>
    </source>
</evidence>
<accession>A0ABR5TEM3</accession>
<reference evidence="1 2" key="1">
    <citation type="submission" date="2015-11" db="EMBL/GenBank/DDBJ databases">
        <authorList>
            <person name="Sahl J."/>
            <person name="Wagner D."/>
            <person name="Keim P."/>
        </authorList>
    </citation>
    <scope>NUCLEOTIDE SEQUENCE [LARGE SCALE GENOMIC DNA]</scope>
    <source>
        <strain evidence="1 2">BDU18</strain>
    </source>
</reference>
<name>A0ABR5TEM3_9BURK</name>